<evidence type="ECO:0000256" key="12">
    <source>
        <dbReference type="ARBA" id="ARBA00022679"/>
    </source>
</evidence>
<keyword evidence="21" id="KW-0112">Calmodulin-binding</keyword>
<feature type="domain" description="Ig-like" evidence="30">
    <location>
        <begin position="760"/>
        <end position="848"/>
    </location>
</feature>
<dbReference type="EMBL" id="OU963869">
    <property type="protein sequence ID" value="CAH0776808.1"/>
    <property type="molecule type" value="Genomic_DNA"/>
</dbReference>
<reference evidence="32" key="1">
    <citation type="submission" date="2021-12" db="EMBL/GenBank/DDBJ databases">
        <authorList>
            <person name="King R."/>
        </authorList>
    </citation>
    <scope>NUCLEOTIDE SEQUENCE</scope>
</reference>
<dbReference type="PANTHER" id="PTHR47633:SF7">
    <property type="entry name" value="TITIN HOMOLOG"/>
    <property type="match status" value="1"/>
</dbReference>
<comment type="cofactor">
    <cofactor evidence="1">
        <name>Ca(2+)</name>
        <dbReference type="ChEBI" id="CHEBI:29108"/>
    </cofactor>
</comment>
<evidence type="ECO:0000313" key="33">
    <source>
        <dbReference type="Proteomes" id="UP001152759"/>
    </source>
</evidence>
<dbReference type="SUPFAM" id="SSF56112">
    <property type="entry name" value="Protein kinase-like (PK-like)"/>
    <property type="match status" value="1"/>
</dbReference>
<feature type="domain" description="Ig-like" evidence="30">
    <location>
        <begin position="483"/>
        <end position="556"/>
    </location>
</feature>
<evidence type="ECO:0000313" key="32">
    <source>
        <dbReference type="EMBL" id="CAH0776808.1"/>
    </source>
</evidence>
<feature type="domain" description="Ig-like" evidence="30">
    <location>
        <begin position="870"/>
        <end position="958"/>
    </location>
</feature>
<feature type="domain" description="Ig-like" evidence="30">
    <location>
        <begin position="602"/>
        <end position="690"/>
    </location>
</feature>
<keyword evidence="11" id="KW-0597">Phosphoprotein</keyword>
<feature type="domain" description="Ig-like" evidence="30">
    <location>
        <begin position="1076"/>
        <end position="1167"/>
    </location>
</feature>
<feature type="binding site" evidence="27">
    <location>
        <position position="1424"/>
    </location>
    <ligand>
        <name>ATP</name>
        <dbReference type="ChEBI" id="CHEBI:30616"/>
    </ligand>
</feature>
<keyword evidence="14" id="KW-0732">Signal</keyword>
<dbReference type="CDD" id="cd00096">
    <property type="entry name" value="Ig"/>
    <property type="match status" value="1"/>
</dbReference>
<evidence type="ECO:0000256" key="5">
    <source>
        <dbReference type="ARBA" id="ARBA00006692"/>
    </source>
</evidence>
<keyword evidence="17" id="KW-0418">Kinase</keyword>
<proteinExistence type="inferred from homology"/>
<dbReference type="GO" id="GO:0030154">
    <property type="term" value="P:cell differentiation"/>
    <property type="evidence" value="ECO:0007669"/>
    <property type="project" value="UniProtKB-ARBA"/>
</dbReference>
<dbReference type="GO" id="GO:0060298">
    <property type="term" value="P:positive regulation of sarcomere organization"/>
    <property type="evidence" value="ECO:0007669"/>
    <property type="project" value="UniProtKB-ARBA"/>
</dbReference>
<dbReference type="InterPro" id="IPR036179">
    <property type="entry name" value="Ig-like_dom_sf"/>
</dbReference>
<dbReference type="CDD" id="cd14103">
    <property type="entry name" value="STKc_MLCK"/>
    <property type="match status" value="1"/>
</dbReference>
<dbReference type="Pfam" id="PF00041">
    <property type="entry name" value="fn3"/>
    <property type="match status" value="2"/>
</dbReference>
<dbReference type="GO" id="GO:0009653">
    <property type="term" value="P:anatomical structure morphogenesis"/>
    <property type="evidence" value="ECO:0007669"/>
    <property type="project" value="UniProtKB-ARBA"/>
</dbReference>
<dbReference type="Proteomes" id="UP001152759">
    <property type="component" value="Chromosome 8"/>
</dbReference>
<keyword evidence="18" id="KW-0106">Calcium</keyword>
<keyword evidence="22" id="KW-0472">Membrane</keyword>
<keyword evidence="9" id="KW-0963">Cytoplasm</keyword>
<feature type="domain" description="Ig-like" evidence="30">
    <location>
        <begin position="147"/>
        <end position="240"/>
    </location>
</feature>
<evidence type="ECO:0000256" key="3">
    <source>
        <dbReference type="ARBA" id="ARBA00004236"/>
    </source>
</evidence>
<comment type="cofactor">
    <cofactor evidence="2">
        <name>Mg(2+)</name>
        <dbReference type="ChEBI" id="CHEBI:18420"/>
    </cofactor>
</comment>
<dbReference type="InterPro" id="IPR017441">
    <property type="entry name" value="Protein_kinase_ATP_BS"/>
</dbReference>
<feature type="domain" description="Fibronectin type-III" evidence="31">
    <location>
        <begin position="47"/>
        <end position="143"/>
    </location>
</feature>
<keyword evidence="8" id="KW-1003">Cell membrane</keyword>
<keyword evidence="12" id="KW-0808">Transferase</keyword>
<dbReference type="PROSITE" id="PS50835">
    <property type="entry name" value="IG_LIKE"/>
    <property type="match status" value="10"/>
</dbReference>
<evidence type="ECO:0000256" key="17">
    <source>
        <dbReference type="ARBA" id="ARBA00022777"/>
    </source>
</evidence>
<evidence type="ECO:0000256" key="8">
    <source>
        <dbReference type="ARBA" id="ARBA00022475"/>
    </source>
</evidence>
<keyword evidence="10" id="KW-0723">Serine/threonine-protein kinase</keyword>
<keyword evidence="25" id="KW-0393">Immunoglobulin domain</keyword>
<dbReference type="PANTHER" id="PTHR47633">
    <property type="entry name" value="IMMUNOGLOBULIN"/>
    <property type="match status" value="1"/>
</dbReference>
<dbReference type="FunFam" id="2.60.40.10:FF:000107">
    <property type="entry name" value="Myosin, light chain kinase a"/>
    <property type="match status" value="2"/>
</dbReference>
<dbReference type="GO" id="GO:0040017">
    <property type="term" value="P:positive regulation of locomotion"/>
    <property type="evidence" value="ECO:0007669"/>
    <property type="project" value="UniProtKB-ARBA"/>
</dbReference>
<evidence type="ECO:0000256" key="2">
    <source>
        <dbReference type="ARBA" id="ARBA00001946"/>
    </source>
</evidence>
<keyword evidence="13" id="KW-0479">Metal-binding</keyword>
<dbReference type="FunFam" id="2.60.40.10:FF:000080">
    <property type="entry name" value="Myosin light chain kinase, smooth muscle"/>
    <property type="match status" value="1"/>
</dbReference>
<keyword evidence="19 27" id="KW-0067">ATP-binding</keyword>
<dbReference type="InterPro" id="IPR013783">
    <property type="entry name" value="Ig-like_fold"/>
</dbReference>
<evidence type="ECO:0000256" key="22">
    <source>
        <dbReference type="ARBA" id="ARBA00023136"/>
    </source>
</evidence>
<dbReference type="SMART" id="SM00408">
    <property type="entry name" value="IGc2"/>
    <property type="match status" value="9"/>
</dbReference>
<name>A0A9P0CDN5_BEMTA</name>
<dbReference type="InterPro" id="IPR003599">
    <property type="entry name" value="Ig_sub"/>
</dbReference>
<evidence type="ECO:0000256" key="26">
    <source>
        <dbReference type="ARBA" id="ARBA00030959"/>
    </source>
</evidence>
<dbReference type="GO" id="GO:0005737">
    <property type="term" value="C:cytoplasm"/>
    <property type="evidence" value="ECO:0007669"/>
    <property type="project" value="UniProtKB-SubCell"/>
</dbReference>
<sequence>MVSVLKADEEPDKNSLQVIKAAWAIRDCAISEFLHDLTDHQEVPGRIAGQPQVVETGRNWVTISWPKPEIKDSTPVLAYKIEAWLVGAEGGAKWKELGVTPSNTLDAFNLQPGGEYLLRIRARNRYGWGEPLISDKPIVIGQLVDMPEIVKDMPALVRALDGTNVALTFFAKSATLPVFTWYKDGELLNFEKKPSEKYERTFDGRKVRLLIVSATVDDAGHYVCEVKNEKGRVSSHGRLEVVADKKQWDAMEKLRNAANQESPDKPPEFAMHLRDRRVKVNFPVRLTCQATGFPEPKVQWFKDDERIFEDEKYAFFSGEQFFTLEIGSATVEDGGKYSARVYNEHGSVSCHCNLIVDKGLKAYVIPKFTHTLEPTVTVKEGGTLRLDAQVEAYPTVGISWRRDDLRLRPSRYNSMTLDVNGKVHLSIAGITMRDAGNYICTASNDVGNAETRTKVFVERSDTPRDPNAPPAMQEDLKVYSKEPKFLTKPLSAEAVEGDTVIIRCDVIGDPKPDVVWLRDWLKTEYYRDSCQFKRIGEGPGYRLEIPNVQLDHTGTYAIYACNPYGEVKAVISLQVFAKGQGKEGENGMDRSSIRHGPVQTAPIFIRRLKDIRCCDGDSVVFECAVRAEPRPEIRWEKDKKPLAYTEDFRVEHVGEIVKLHISKVYPEDEGVYACIAFNDGGKASTSAALTVDAPIDRDAILQKQLKLPGSPRSGSVTPKSPTPKIPSRSISPAVLKTREKSPSTTLGTYSRLKQKRAQAPKFYAVPHNKVADEGETVRFQCAVAGHPAPYAFWDKDGERINSTPRIKVLERDDLRILEINDVNAMDAGLYRVRIENDFGGIDASARLEIISNKRRNSGGIRLTDTSSASPTFGRRLSGSAAREGSKFTFACDVQASPSPVTSWYRNGDPIESSERIVPSWDGKTARLELKQLRKGDSGVYQCIAENELGKTRCSAELVVVDSQDSSDADLKPPVFVSGLPASTHAIEGQPFELKIKLEGSEPMEVIWLKNGEEIPDCEDFRYKVYEGGSYGLLFADVFSPDSGVYSCTAYNSFGDAISTGKFIVRDEFSNGDTIEPQLQFVKSPNPVVAIAGGMATFCAKIKYMDKRLRPSLNWIVAGQDTNKNPQKFKVEEVGDTSVLHIAGVDTNDAGVVKCVATLGDDSCESLTELKVEQLEKYETPAILTQGPADISVLRGEKVVLTAAFVGRPDPFVRWLKAGRELSSDGHIEIVTKDGMSSLTISGINTDDSGKYVVSVENIHGADCHFASVAVEGSPDPPAKKPSVLANERSALITWSSPPFDGGCMITGYTIEMKTVKQRDWHVVTDRCHSLSHTVGELTPGESYIFRVRAENVHGLSEPSAESQVVQIKQTEDDLVAIYGTDTVKVENGEDFKDRFEVLEELGKGRFGIVHKVTDKTTGCKLAAKFVKCIKAKDKEKVWEEINIMNCLRHPKLLQLIAAFENSREVIMILEYISGGELFERVVADDFTLTERDCILFMRQICEGVDFMHQNCVVHLDLKPENIMCRTRTSHEIKLIDFGLARKIDPNVDERHLFGTPEFIPPEIINYEPIGVESDMWSVGVICYVLLSGLSPFMGDNDAETFANITRADFDFDDEAFDAISQDAKDFISALLVKRKEKRLTAKQCLEHKWMTQVDTEMSCVALSTDKLKKFIIRRKWQSMPQKFDRQTA</sequence>
<dbReference type="InterPro" id="IPR000719">
    <property type="entry name" value="Prot_kinase_dom"/>
</dbReference>
<dbReference type="GO" id="GO:0046872">
    <property type="term" value="F:metal ion binding"/>
    <property type="evidence" value="ECO:0007669"/>
    <property type="project" value="UniProtKB-KW"/>
</dbReference>
<evidence type="ECO:0000256" key="18">
    <source>
        <dbReference type="ARBA" id="ARBA00022837"/>
    </source>
</evidence>
<dbReference type="Gene3D" id="2.60.40.10">
    <property type="entry name" value="Immunoglobulins"/>
    <property type="match status" value="12"/>
</dbReference>
<feature type="domain" description="Protein kinase" evidence="29">
    <location>
        <begin position="1395"/>
        <end position="1650"/>
    </location>
</feature>
<dbReference type="InterPro" id="IPR003961">
    <property type="entry name" value="FN3_dom"/>
</dbReference>
<evidence type="ECO:0000256" key="10">
    <source>
        <dbReference type="ARBA" id="ARBA00022527"/>
    </source>
</evidence>
<dbReference type="FunFam" id="1.10.510.10:FF:000175">
    <property type="entry name" value="Myosin light chain kinase, smooth muscle"/>
    <property type="match status" value="1"/>
</dbReference>
<dbReference type="InterPro" id="IPR008271">
    <property type="entry name" value="Ser/Thr_kinase_AS"/>
</dbReference>
<keyword evidence="15" id="KW-0677">Repeat</keyword>
<comment type="subcellular location">
    <subcellularLocation>
        <location evidence="3">Cell membrane</location>
    </subcellularLocation>
    <subcellularLocation>
        <location evidence="4">Cytoplasm</location>
    </subcellularLocation>
</comment>
<evidence type="ECO:0000256" key="25">
    <source>
        <dbReference type="ARBA" id="ARBA00023319"/>
    </source>
</evidence>
<evidence type="ECO:0000256" key="15">
    <source>
        <dbReference type="ARBA" id="ARBA00022737"/>
    </source>
</evidence>
<dbReference type="SMART" id="SM00220">
    <property type="entry name" value="S_TKc"/>
    <property type="match status" value="1"/>
</dbReference>
<dbReference type="SUPFAM" id="SSF49265">
    <property type="entry name" value="Fibronectin type III"/>
    <property type="match status" value="2"/>
</dbReference>
<evidence type="ECO:0000256" key="13">
    <source>
        <dbReference type="ARBA" id="ARBA00022723"/>
    </source>
</evidence>
<evidence type="ECO:0000256" key="20">
    <source>
        <dbReference type="ARBA" id="ARBA00022842"/>
    </source>
</evidence>
<keyword evidence="33" id="KW-1185">Reference proteome</keyword>
<dbReference type="InterPro" id="IPR013098">
    <property type="entry name" value="Ig_I-set"/>
</dbReference>
<accession>A0A9P0CDN5</accession>
<keyword evidence="16 27" id="KW-0547">Nucleotide-binding</keyword>
<evidence type="ECO:0000256" key="21">
    <source>
        <dbReference type="ARBA" id="ARBA00022860"/>
    </source>
</evidence>
<dbReference type="GO" id="GO:0004687">
    <property type="term" value="F:myosin light chain kinase activity"/>
    <property type="evidence" value="ECO:0007669"/>
    <property type="project" value="UniProtKB-EC"/>
</dbReference>
<keyword evidence="24" id="KW-0325">Glycoprotein</keyword>
<dbReference type="Pfam" id="PF00069">
    <property type="entry name" value="Pkinase"/>
    <property type="match status" value="1"/>
</dbReference>
<evidence type="ECO:0000259" key="29">
    <source>
        <dbReference type="PROSITE" id="PS50011"/>
    </source>
</evidence>
<feature type="region of interest" description="Disordered" evidence="28">
    <location>
        <begin position="706"/>
        <end position="746"/>
    </location>
</feature>
<dbReference type="SUPFAM" id="SSF48726">
    <property type="entry name" value="Immunoglobulin"/>
    <property type="match status" value="10"/>
</dbReference>
<evidence type="ECO:0000259" key="30">
    <source>
        <dbReference type="PROSITE" id="PS50835"/>
    </source>
</evidence>
<evidence type="ECO:0000256" key="19">
    <source>
        <dbReference type="ARBA" id="ARBA00022840"/>
    </source>
</evidence>
<dbReference type="GO" id="GO:0005516">
    <property type="term" value="F:calmodulin binding"/>
    <property type="evidence" value="ECO:0007669"/>
    <property type="project" value="UniProtKB-KW"/>
</dbReference>
<dbReference type="InterPro" id="IPR003598">
    <property type="entry name" value="Ig_sub2"/>
</dbReference>
<dbReference type="PROSITE" id="PS50011">
    <property type="entry name" value="PROTEIN_KINASE_DOM"/>
    <property type="match status" value="1"/>
</dbReference>
<dbReference type="Pfam" id="PF07679">
    <property type="entry name" value="I-set"/>
    <property type="match status" value="10"/>
</dbReference>
<evidence type="ECO:0000256" key="1">
    <source>
        <dbReference type="ARBA" id="ARBA00001913"/>
    </source>
</evidence>
<dbReference type="Gene3D" id="1.10.510.10">
    <property type="entry name" value="Transferase(Phosphotransferase) domain 1"/>
    <property type="match status" value="1"/>
</dbReference>
<evidence type="ECO:0000256" key="11">
    <source>
        <dbReference type="ARBA" id="ARBA00022553"/>
    </source>
</evidence>
<evidence type="ECO:0000256" key="28">
    <source>
        <dbReference type="SAM" id="MobiDB-lite"/>
    </source>
</evidence>
<dbReference type="GO" id="GO:0045989">
    <property type="term" value="P:positive regulation of striated muscle contraction"/>
    <property type="evidence" value="ECO:0007669"/>
    <property type="project" value="UniProtKB-ARBA"/>
</dbReference>
<dbReference type="SMART" id="SM00060">
    <property type="entry name" value="FN3"/>
    <property type="match status" value="2"/>
</dbReference>
<evidence type="ECO:0000256" key="14">
    <source>
        <dbReference type="ARBA" id="ARBA00022729"/>
    </source>
</evidence>
<dbReference type="EC" id="2.7.11.18" evidence="6"/>
<dbReference type="InterPro" id="IPR007110">
    <property type="entry name" value="Ig-like_dom"/>
</dbReference>
<keyword evidence="20" id="KW-0460">Magnesium</keyword>
<dbReference type="PROSITE" id="PS00108">
    <property type="entry name" value="PROTEIN_KINASE_ST"/>
    <property type="match status" value="1"/>
</dbReference>
<dbReference type="Gene3D" id="3.30.200.20">
    <property type="entry name" value="Phosphorylase Kinase, domain 1"/>
    <property type="match status" value="1"/>
</dbReference>
<evidence type="ECO:0000256" key="27">
    <source>
        <dbReference type="PROSITE-ProRule" id="PRU10141"/>
    </source>
</evidence>
<feature type="domain" description="Ig-like" evidence="30">
    <location>
        <begin position="366"/>
        <end position="456"/>
    </location>
</feature>
<evidence type="ECO:0000256" key="9">
    <source>
        <dbReference type="ARBA" id="ARBA00022490"/>
    </source>
</evidence>
<dbReference type="FunFam" id="2.60.40.10:FF:000069">
    <property type="entry name" value="Alpha-protein kinase 3"/>
    <property type="match status" value="1"/>
</dbReference>
<dbReference type="FunFam" id="2.60.40.10:FF:000328">
    <property type="entry name" value="CLUMA_CG000981, isoform A"/>
    <property type="match status" value="1"/>
</dbReference>
<dbReference type="FunFam" id="2.60.40.10:FF:001452">
    <property type="entry name" value="Uncharacterized protein, isoform F"/>
    <property type="match status" value="1"/>
</dbReference>
<evidence type="ECO:0000256" key="16">
    <source>
        <dbReference type="ARBA" id="ARBA00022741"/>
    </source>
</evidence>
<keyword evidence="23" id="KW-1015">Disulfide bond</keyword>
<evidence type="ECO:0000256" key="7">
    <source>
        <dbReference type="ARBA" id="ARBA00021842"/>
    </source>
</evidence>
<protein>
    <recommendedName>
        <fullName evidence="7">Myosin light chain kinase, smooth muscle</fullName>
        <ecNumber evidence="6">2.7.11.18</ecNumber>
    </recommendedName>
    <alternativeName>
        <fullName evidence="26">Telokin</fullName>
    </alternativeName>
</protein>
<evidence type="ECO:0000256" key="6">
    <source>
        <dbReference type="ARBA" id="ARBA00012430"/>
    </source>
</evidence>
<gene>
    <name evidence="32" type="ORF">BEMITA_LOCUS12846</name>
</gene>
<feature type="domain" description="Ig-like" evidence="30">
    <location>
        <begin position="1180"/>
        <end position="1271"/>
    </location>
</feature>
<evidence type="ECO:0000256" key="23">
    <source>
        <dbReference type="ARBA" id="ARBA00023157"/>
    </source>
</evidence>
<dbReference type="GO" id="GO:0005886">
    <property type="term" value="C:plasma membrane"/>
    <property type="evidence" value="ECO:0007669"/>
    <property type="project" value="UniProtKB-SubCell"/>
</dbReference>
<evidence type="ECO:0000256" key="4">
    <source>
        <dbReference type="ARBA" id="ARBA00004496"/>
    </source>
</evidence>
<dbReference type="FunFam" id="2.60.40.10:FF:000425">
    <property type="entry name" value="Myosin light chain kinase"/>
    <property type="match status" value="1"/>
</dbReference>
<feature type="domain" description="Fibronectin type-III" evidence="31">
    <location>
        <begin position="1276"/>
        <end position="1370"/>
    </location>
</feature>
<evidence type="ECO:0000259" key="31">
    <source>
        <dbReference type="PROSITE" id="PS50853"/>
    </source>
</evidence>
<dbReference type="GO" id="GO:0005524">
    <property type="term" value="F:ATP binding"/>
    <property type="evidence" value="ECO:0007669"/>
    <property type="project" value="UniProtKB-UniRule"/>
</dbReference>
<dbReference type="SMART" id="SM00409">
    <property type="entry name" value="IG"/>
    <property type="match status" value="10"/>
</dbReference>
<dbReference type="InterPro" id="IPR036116">
    <property type="entry name" value="FN3_sf"/>
</dbReference>
<dbReference type="PROSITE" id="PS50853">
    <property type="entry name" value="FN3"/>
    <property type="match status" value="2"/>
</dbReference>
<dbReference type="InterPro" id="IPR011009">
    <property type="entry name" value="Kinase-like_dom_sf"/>
</dbReference>
<feature type="domain" description="Ig-like" evidence="30">
    <location>
        <begin position="267"/>
        <end position="349"/>
    </location>
</feature>
<dbReference type="PROSITE" id="PS00107">
    <property type="entry name" value="PROTEIN_KINASE_ATP"/>
    <property type="match status" value="1"/>
</dbReference>
<organism evidence="32 33">
    <name type="scientific">Bemisia tabaci</name>
    <name type="common">Sweetpotato whitefly</name>
    <name type="synonym">Aleurodes tabaci</name>
    <dbReference type="NCBI Taxonomy" id="7038"/>
    <lineage>
        <taxon>Eukaryota</taxon>
        <taxon>Metazoa</taxon>
        <taxon>Ecdysozoa</taxon>
        <taxon>Arthropoda</taxon>
        <taxon>Hexapoda</taxon>
        <taxon>Insecta</taxon>
        <taxon>Pterygota</taxon>
        <taxon>Neoptera</taxon>
        <taxon>Paraneoptera</taxon>
        <taxon>Hemiptera</taxon>
        <taxon>Sternorrhyncha</taxon>
        <taxon>Aleyrodoidea</taxon>
        <taxon>Aleyrodidae</taxon>
        <taxon>Aleyrodinae</taxon>
        <taxon>Bemisia</taxon>
    </lineage>
</organism>
<dbReference type="FunFam" id="2.60.40.10:FF:001053">
    <property type="entry name" value="Uncharacterized protein, isoform D"/>
    <property type="match status" value="1"/>
</dbReference>
<dbReference type="CDD" id="cd00063">
    <property type="entry name" value="FN3"/>
    <property type="match status" value="2"/>
</dbReference>
<comment type="similarity">
    <text evidence="5">Belongs to the protein kinase superfamily. CAMK Ser/Thr protein kinase family.</text>
</comment>
<feature type="domain" description="Ig-like" evidence="30">
    <location>
        <begin position="972"/>
        <end position="1058"/>
    </location>
</feature>
<evidence type="ECO:0000256" key="24">
    <source>
        <dbReference type="ARBA" id="ARBA00023180"/>
    </source>
</evidence>